<gene>
    <name evidence="3" type="ORF">ACFPXP_02560</name>
</gene>
<sequence>MKATIAICTHNRADELEEAIRSALDQDYNRNDFEVLVIDNRSTDATPMIVSRLEKETSGKLRYIYEEKLGLSAARNRAIKESKGEFILFLDDDAIACSNWIKSILSVFETDSQIGCVGGKIEPIWQGGEPTWISDQHKSLYSILDYSDQITEMPHPKIPFGANVAFRKNIFREMTPFREDLGRVGTNLLSNEESELISRIRKQYKVFYTPHGFVKHKIAKDRSTKKWILRRFYWQGISYSTVSKNNAAVSMAKHIIKWLEAAVLLIFNFYNNKKAINQLVKICYRNGAIVGLFRQKG</sequence>
<dbReference type="PANTHER" id="PTHR22916">
    <property type="entry name" value="GLYCOSYLTRANSFERASE"/>
    <property type="match status" value="1"/>
</dbReference>
<keyword evidence="3" id="KW-0328">Glycosyltransferase</keyword>
<dbReference type="InterPro" id="IPR029044">
    <property type="entry name" value="Nucleotide-diphossugar_trans"/>
</dbReference>
<dbReference type="PANTHER" id="PTHR22916:SF64">
    <property type="entry name" value="TRANSFERASE, PUTATIVE-RELATED"/>
    <property type="match status" value="1"/>
</dbReference>
<dbReference type="RefSeq" id="WP_379892089.1">
    <property type="nucleotide sequence ID" value="NZ_CBCSCT010000022.1"/>
</dbReference>
<dbReference type="InterPro" id="IPR001173">
    <property type="entry name" value="Glyco_trans_2-like"/>
</dbReference>
<dbReference type="EC" id="2.4.-.-" evidence="3"/>
<proteinExistence type="inferred from homology"/>
<reference evidence="4" key="1">
    <citation type="journal article" date="2019" name="Int. J. Syst. Evol. Microbiol.">
        <title>The Global Catalogue of Microorganisms (GCM) 10K type strain sequencing project: providing services to taxonomists for standard genome sequencing and annotation.</title>
        <authorList>
            <consortium name="The Broad Institute Genomics Platform"/>
            <consortium name="The Broad Institute Genome Sequencing Center for Infectious Disease"/>
            <person name="Wu L."/>
            <person name="Ma J."/>
        </authorList>
    </citation>
    <scope>NUCLEOTIDE SEQUENCE [LARGE SCALE GENOMIC DNA]</scope>
    <source>
        <strain evidence="4">CCM 8749</strain>
    </source>
</reference>
<name>A0ABW1IK31_9BACL</name>
<keyword evidence="3" id="KW-0808">Transferase</keyword>
<comment type="similarity">
    <text evidence="1">Belongs to the glycosyltransferase 2 family.</text>
</comment>
<feature type="domain" description="Glycosyltransferase 2-like" evidence="2">
    <location>
        <begin position="4"/>
        <end position="173"/>
    </location>
</feature>
<evidence type="ECO:0000313" key="4">
    <source>
        <dbReference type="Proteomes" id="UP001596250"/>
    </source>
</evidence>
<dbReference type="Proteomes" id="UP001596250">
    <property type="component" value="Unassembled WGS sequence"/>
</dbReference>
<comment type="caution">
    <text evidence="3">The sequence shown here is derived from an EMBL/GenBank/DDBJ whole genome shotgun (WGS) entry which is preliminary data.</text>
</comment>
<evidence type="ECO:0000259" key="2">
    <source>
        <dbReference type="Pfam" id="PF00535"/>
    </source>
</evidence>
<keyword evidence="4" id="KW-1185">Reference proteome</keyword>
<accession>A0ABW1IK31</accession>
<dbReference type="GO" id="GO:0016757">
    <property type="term" value="F:glycosyltransferase activity"/>
    <property type="evidence" value="ECO:0007669"/>
    <property type="project" value="UniProtKB-KW"/>
</dbReference>
<dbReference type="Pfam" id="PF00535">
    <property type="entry name" value="Glycos_transf_2"/>
    <property type="match status" value="1"/>
</dbReference>
<organism evidence="3 4">
    <name type="scientific">Marinicrinis lubricantis</name>
    <dbReference type="NCBI Taxonomy" id="2086470"/>
    <lineage>
        <taxon>Bacteria</taxon>
        <taxon>Bacillati</taxon>
        <taxon>Bacillota</taxon>
        <taxon>Bacilli</taxon>
        <taxon>Bacillales</taxon>
        <taxon>Paenibacillaceae</taxon>
    </lineage>
</organism>
<dbReference type="Gene3D" id="3.90.550.10">
    <property type="entry name" value="Spore Coat Polysaccharide Biosynthesis Protein SpsA, Chain A"/>
    <property type="match status" value="1"/>
</dbReference>
<protein>
    <submittedName>
        <fullName evidence="3">Glycosyltransferase</fullName>
        <ecNumber evidence="3">2.4.-.-</ecNumber>
    </submittedName>
</protein>
<evidence type="ECO:0000256" key="1">
    <source>
        <dbReference type="ARBA" id="ARBA00006739"/>
    </source>
</evidence>
<dbReference type="SUPFAM" id="SSF53448">
    <property type="entry name" value="Nucleotide-diphospho-sugar transferases"/>
    <property type="match status" value="1"/>
</dbReference>
<evidence type="ECO:0000313" key="3">
    <source>
        <dbReference type="EMBL" id="MFC5985344.1"/>
    </source>
</evidence>
<dbReference type="EMBL" id="JBHSQV010000013">
    <property type="protein sequence ID" value="MFC5985344.1"/>
    <property type="molecule type" value="Genomic_DNA"/>
</dbReference>